<dbReference type="PROSITE" id="PS51285">
    <property type="entry name" value="AGC_KINASE_CTER"/>
    <property type="match status" value="1"/>
</dbReference>
<feature type="region of interest" description="Disordered" evidence="9">
    <location>
        <begin position="68"/>
        <end position="164"/>
    </location>
</feature>
<keyword evidence="3" id="KW-0808">Transferase</keyword>
<dbReference type="Gene3D" id="3.30.200.20">
    <property type="entry name" value="Phosphorylase Kinase, domain 1"/>
    <property type="match status" value="1"/>
</dbReference>
<feature type="compositionally biased region" description="Polar residues" evidence="9">
    <location>
        <begin position="232"/>
        <end position="257"/>
    </location>
</feature>
<dbReference type="SMART" id="SM00220">
    <property type="entry name" value="S_TKc"/>
    <property type="match status" value="1"/>
</dbReference>
<evidence type="ECO:0000313" key="13">
    <source>
        <dbReference type="Proteomes" id="UP001168146"/>
    </source>
</evidence>
<dbReference type="EC" id="2.7.11.1" evidence="1"/>
<dbReference type="PROSITE" id="PS50011">
    <property type="entry name" value="PROTEIN_KINASE_DOM"/>
    <property type="match status" value="1"/>
</dbReference>
<feature type="domain" description="Protein kinase" evidence="10">
    <location>
        <begin position="380"/>
        <end position="766"/>
    </location>
</feature>
<feature type="compositionally biased region" description="Low complexity" evidence="9">
    <location>
        <begin position="221"/>
        <end position="231"/>
    </location>
</feature>
<evidence type="ECO:0000313" key="12">
    <source>
        <dbReference type="EMBL" id="KAK0317690.1"/>
    </source>
</evidence>
<evidence type="ECO:0000259" key="11">
    <source>
        <dbReference type="PROSITE" id="PS51285"/>
    </source>
</evidence>
<evidence type="ECO:0000256" key="6">
    <source>
        <dbReference type="ARBA" id="ARBA00022840"/>
    </source>
</evidence>
<gene>
    <name evidence="12" type="ORF">LTR82_011207</name>
</gene>
<evidence type="ECO:0000256" key="1">
    <source>
        <dbReference type="ARBA" id="ARBA00012513"/>
    </source>
</evidence>
<dbReference type="EMBL" id="JASUXU010000041">
    <property type="protein sequence ID" value="KAK0317690.1"/>
    <property type="molecule type" value="Genomic_DNA"/>
</dbReference>
<dbReference type="GO" id="GO:0035556">
    <property type="term" value="P:intracellular signal transduction"/>
    <property type="evidence" value="ECO:0007669"/>
    <property type="project" value="TreeGrafter"/>
</dbReference>
<dbReference type="PANTHER" id="PTHR24356:SF400">
    <property type="entry name" value="SERINE_THREONINE-PROTEIN KINASE CBK1"/>
    <property type="match status" value="1"/>
</dbReference>
<evidence type="ECO:0000256" key="9">
    <source>
        <dbReference type="SAM" id="MobiDB-lite"/>
    </source>
</evidence>
<dbReference type="Proteomes" id="UP001168146">
    <property type="component" value="Unassembled WGS sequence"/>
</dbReference>
<keyword evidence="5" id="KW-0418">Kinase</keyword>
<organism evidence="12 13">
    <name type="scientific">Friedmanniomyces endolithicus</name>
    <dbReference type="NCBI Taxonomy" id="329885"/>
    <lineage>
        <taxon>Eukaryota</taxon>
        <taxon>Fungi</taxon>
        <taxon>Dikarya</taxon>
        <taxon>Ascomycota</taxon>
        <taxon>Pezizomycotina</taxon>
        <taxon>Dothideomycetes</taxon>
        <taxon>Dothideomycetidae</taxon>
        <taxon>Mycosphaerellales</taxon>
        <taxon>Teratosphaeriaceae</taxon>
        <taxon>Friedmanniomyces</taxon>
    </lineage>
</organism>
<dbReference type="InterPro" id="IPR050236">
    <property type="entry name" value="Ser_Thr_kinase_AGC"/>
</dbReference>
<comment type="catalytic activity">
    <reaction evidence="8">
        <text>L-seryl-[protein] + ATP = O-phospho-L-seryl-[protein] + ADP + H(+)</text>
        <dbReference type="Rhea" id="RHEA:17989"/>
        <dbReference type="Rhea" id="RHEA-COMP:9863"/>
        <dbReference type="Rhea" id="RHEA-COMP:11604"/>
        <dbReference type="ChEBI" id="CHEBI:15378"/>
        <dbReference type="ChEBI" id="CHEBI:29999"/>
        <dbReference type="ChEBI" id="CHEBI:30616"/>
        <dbReference type="ChEBI" id="CHEBI:83421"/>
        <dbReference type="ChEBI" id="CHEBI:456216"/>
        <dbReference type="EC" id="2.7.11.1"/>
    </reaction>
</comment>
<dbReference type="InterPro" id="IPR011009">
    <property type="entry name" value="Kinase-like_dom_sf"/>
</dbReference>
<keyword evidence="6" id="KW-0067">ATP-binding</keyword>
<feature type="compositionally biased region" description="Polar residues" evidence="9">
    <location>
        <begin position="135"/>
        <end position="164"/>
    </location>
</feature>
<comment type="caution">
    <text evidence="12">The sequence shown here is derived from an EMBL/GenBank/DDBJ whole genome shotgun (WGS) entry which is preliminary data.</text>
</comment>
<evidence type="ECO:0000256" key="4">
    <source>
        <dbReference type="ARBA" id="ARBA00022741"/>
    </source>
</evidence>
<feature type="compositionally biased region" description="Low complexity" evidence="9">
    <location>
        <begin position="98"/>
        <end position="108"/>
    </location>
</feature>
<protein>
    <recommendedName>
        <fullName evidence="1">non-specific serine/threonine protein kinase</fullName>
        <ecNumber evidence="1">2.7.11.1</ecNumber>
    </recommendedName>
</protein>
<dbReference type="Pfam" id="PF00069">
    <property type="entry name" value="Pkinase"/>
    <property type="match status" value="2"/>
</dbReference>
<dbReference type="AlphaFoldDB" id="A0AAN6J682"/>
<keyword evidence="4" id="KW-0547">Nucleotide-binding</keyword>
<dbReference type="Gene3D" id="1.10.510.10">
    <property type="entry name" value="Transferase(Phosphotransferase) domain 1"/>
    <property type="match status" value="1"/>
</dbReference>
<evidence type="ECO:0000259" key="10">
    <source>
        <dbReference type="PROSITE" id="PS50011"/>
    </source>
</evidence>
<dbReference type="InterPro" id="IPR000961">
    <property type="entry name" value="AGC-kinase_C"/>
</dbReference>
<feature type="domain" description="AGC-kinase C-terminal" evidence="11">
    <location>
        <begin position="797"/>
        <end position="854"/>
    </location>
</feature>
<reference evidence="12" key="1">
    <citation type="submission" date="2021-12" db="EMBL/GenBank/DDBJ databases">
        <title>Black yeast isolated from Biological Soil Crust.</title>
        <authorList>
            <person name="Kurbessoian T."/>
        </authorList>
    </citation>
    <scope>NUCLEOTIDE SEQUENCE</scope>
    <source>
        <strain evidence="12">CCFEE 5208</strain>
    </source>
</reference>
<dbReference type="SUPFAM" id="SSF56112">
    <property type="entry name" value="Protein kinase-like (PK-like)"/>
    <property type="match status" value="1"/>
</dbReference>
<dbReference type="InterPro" id="IPR059233">
    <property type="entry name" value="MobB_NdrA/B/Cbk1"/>
</dbReference>
<comment type="catalytic activity">
    <reaction evidence="7">
        <text>L-threonyl-[protein] + ATP = O-phospho-L-threonyl-[protein] + ADP + H(+)</text>
        <dbReference type="Rhea" id="RHEA:46608"/>
        <dbReference type="Rhea" id="RHEA-COMP:11060"/>
        <dbReference type="Rhea" id="RHEA-COMP:11605"/>
        <dbReference type="ChEBI" id="CHEBI:15378"/>
        <dbReference type="ChEBI" id="CHEBI:30013"/>
        <dbReference type="ChEBI" id="CHEBI:30616"/>
        <dbReference type="ChEBI" id="CHEBI:61977"/>
        <dbReference type="ChEBI" id="CHEBI:456216"/>
        <dbReference type="EC" id="2.7.11.1"/>
    </reaction>
</comment>
<dbReference type="CDD" id="cd21742">
    <property type="entry name" value="MobB_NDR_LATS-like"/>
    <property type="match status" value="1"/>
</dbReference>
<accession>A0AAN6J682</accession>
<evidence type="ECO:0000256" key="5">
    <source>
        <dbReference type="ARBA" id="ARBA00022777"/>
    </source>
</evidence>
<dbReference type="InterPro" id="IPR000719">
    <property type="entry name" value="Prot_kinase_dom"/>
</dbReference>
<keyword evidence="2" id="KW-0723">Serine/threonine-protein kinase</keyword>
<sequence length="994" mass="112188">MLPISSKRKASSEHTTAPPGTKKTFRIFHRRLESPPLRASLVSVKTPSRSAAGLSNLRRSASRLFRSFRVRRRSHTADTMDGASTPQHRTATPPPAALSRTRSLGTRSLRSRRSISDPSPTLIPQRKRSVRFQGFSGSQLDGNHSEANVTGSRPGSGESRTSGISAKLSERIAALEVKLNGTTGTSTIIHRANLRTRPSVPFIDTNVSTTPVKETEEDESSPSTTSSRRPSGQNADWSPISTKRTTPEECQTNSKSLSTEKDDSLLPPIEEDSGRYLLIPVQEAEVLVEPSTTTVESVTAAKVYLETHFYNLMLEPSSPRSIRRKKFEQAMLDGGLSHSERVLAREEWVCTESDHLRQMRVLKASSIPRHNVKGISIAGFDVIRVLGKGSFGVVRLVTERGGSTLPEPTTGDHAKDGDAASAVTTSISNMDGTAKRNLPTGKALADVFAMKVIRKSEMLRACQEGHLRAERDFLVSAESSRWVVPLIASFQDNTNLYLVMEYMIGGDFLGLLLREDVLEEGVAKWYAAEMILCIEEVHRMKWIHRDVKPDNFLISASGHLKISDFGLAFDGHWAHSQSYFSNQRYSLLEKLGIRVAGDEQDIEEEMMLKTAQMECDDEVHLKPKPKVDTEENVKREGLLNYRNRTERRRLARSVVGTSQYMAPEVIMGQAYDGRCDWWSIAIILYECLYGRTPFYCENRQKTKDSIVHHRSTLQFPVHERWSRPASEARRLLPPPSDAVTDLLQAILTDKEVRMSSRQYRHSEARLGRRLSTASHNPLAKYVYANGADEIKAHKFFHGIPWSQMHLMQPPFVPRVKENQSITKYFEDEKDIVTDDSSSFMSIKERLELQSDVDDASAKAALGTHFERWKAECVEREKYELGLEECSDAELRRIKEHFGADYEKWKTDRAQQVYEERVQHGIDPRGLKGKKEKKRARDKLLRDPVVGKKVMEIRKRGAFFGYSYRRPKALGEMEGLKARQGLKRPTILPVDSSRV</sequence>
<dbReference type="GO" id="GO:0004674">
    <property type="term" value="F:protein serine/threonine kinase activity"/>
    <property type="evidence" value="ECO:0007669"/>
    <property type="project" value="UniProtKB-KW"/>
</dbReference>
<feature type="region of interest" description="Disordered" evidence="9">
    <location>
        <begin position="200"/>
        <end position="269"/>
    </location>
</feature>
<evidence type="ECO:0000256" key="7">
    <source>
        <dbReference type="ARBA" id="ARBA00047899"/>
    </source>
</evidence>
<evidence type="ECO:0000256" key="8">
    <source>
        <dbReference type="ARBA" id="ARBA00048679"/>
    </source>
</evidence>
<proteinExistence type="predicted"/>
<evidence type="ECO:0000256" key="2">
    <source>
        <dbReference type="ARBA" id="ARBA00022527"/>
    </source>
</evidence>
<feature type="region of interest" description="Disordered" evidence="9">
    <location>
        <begin position="1"/>
        <end position="24"/>
    </location>
</feature>
<dbReference type="GO" id="GO:0005524">
    <property type="term" value="F:ATP binding"/>
    <property type="evidence" value="ECO:0007669"/>
    <property type="project" value="UniProtKB-KW"/>
</dbReference>
<name>A0AAN6J682_9PEZI</name>
<dbReference type="PANTHER" id="PTHR24356">
    <property type="entry name" value="SERINE/THREONINE-PROTEIN KINASE"/>
    <property type="match status" value="1"/>
</dbReference>
<evidence type="ECO:0000256" key="3">
    <source>
        <dbReference type="ARBA" id="ARBA00022679"/>
    </source>
</evidence>